<dbReference type="PROSITE" id="PS50893">
    <property type="entry name" value="ABC_TRANSPORTER_2"/>
    <property type="match status" value="1"/>
</dbReference>
<comment type="similarity">
    <text evidence="1">Belongs to the ABC transporter superfamily.</text>
</comment>
<dbReference type="InterPro" id="IPR003439">
    <property type="entry name" value="ABC_transporter-like_ATP-bd"/>
</dbReference>
<comment type="caution">
    <text evidence="6">The sequence shown here is derived from an EMBL/GenBank/DDBJ whole genome shotgun (WGS) entry which is preliminary data.</text>
</comment>
<dbReference type="InterPro" id="IPR017871">
    <property type="entry name" value="ABC_transporter-like_CS"/>
</dbReference>
<dbReference type="GO" id="GO:0016887">
    <property type="term" value="F:ATP hydrolysis activity"/>
    <property type="evidence" value="ECO:0007669"/>
    <property type="project" value="InterPro"/>
</dbReference>
<dbReference type="InterPro" id="IPR003593">
    <property type="entry name" value="AAA+_ATPase"/>
</dbReference>
<dbReference type="PROSITE" id="PS00211">
    <property type="entry name" value="ABC_TRANSPORTER_1"/>
    <property type="match status" value="1"/>
</dbReference>
<keyword evidence="4 6" id="KW-0067">ATP-binding</keyword>
<feature type="domain" description="ABC transporter" evidence="5">
    <location>
        <begin position="3"/>
        <end position="228"/>
    </location>
</feature>
<evidence type="ECO:0000259" key="5">
    <source>
        <dbReference type="PROSITE" id="PS50893"/>
    </source>
</evidence>
<dbReference type="SUPFAM" id="SSF52540">
    <property type="entry name" value="P-loop containing nucleoside triphosphate hydrolases"/>
    <property type="match status" value="1"/>
</dbReference>
<evidence type="ECO:0000256" key="1">
    <source>
        <dbReference type="ARBA" id="ARBA00005417"/>
    </source>
</evidence>
<dbReference type="RefSeq" id="WP_147147321.1">
    <property type="nucleotide sequence ID" value="NZ_BJXN01000008.1"/>
</dbReference>
<dbReference type="EMBL" id="BJXN01000008">
    <property type="protein sequence ID" value="GEM89986.1"/>
    <property type="molecule type" value="Genomic_DNA"/>
</dbReference>
<organism evidence="6 7">
    <name type="scientific">Oceanithermus desulfurans NBRC 100063</name>
    <dbReference type="NCBI Taxonomy" id="1227550"/>
    <lineage>
        <taxon>Bacteria</taxon>
        <taxon>Thermotogati</taxon>
        <taxon>Deinococcota</taxon>
        <taxon>Deinococci</taxon>
        <taxon>Thermales</taxon>
        <taxon>Thermaceae</taxon>
        <taxon>Oceanithermus</taxon>
    </lineage>
</organism>
<dbReference type="Gene3D" id="3.40.50.300">
    <property type="entry name" value="P-loop containing nucleotide triphosphate hydrolases"/>
    <property type="match status" value="1"/>
</dbReference>
<accession>A0A511RMF7</accession>
<protein>
    <submittedName>
        <fullName evidence="6">Multidrug ABC transporter ATP-binding protein</fullName>
    </submittedName>
</protein>
<dbReference type="GO" id="GO:0005524">
    <property type="term" value="F:ATP binding"/>
    <property type="evidence" value="ECO:0007669"/>
    <property type="project" value="UniProtKB-KW"/>
</dbReference>
<sequence length="293" mass="32343">MSLEIKNLTHVYRNGVRALDDVTLEINGTFGLVGPNGAGKTTLMRILATLLRPTAGTARIHGVPLDRVMEIRGMLGYLPQNVDFYPTLSALETVEYFALLSHLTPRRDKLLQVLEQVGLAEAADRRVGGFSGGMKRRLGLAVALVHDPRVVIVDEPTSGLDPEGRLEVRRALGALGGDRTVLLSTHILPDVETTCSRMAVLHKGKIRFTGSPAELAARAKGRLLKVRLPREAIEKIERERAVVSIRYDGEQAVARVFWEGGEPPWPHAPAEPSLEDGYFYLLHREERIPAERS</sequence>
<keyword evidence="3" id="KW-0547">Nucleotide-binding</keyword>
<evidence type="ECO:0000313" key="7">
    <source>
        <dbReference type="Proteomes" id="UP000321827"/>
    </source>
</evidence>
<name>A0A511RMF7_9DEIN</name>
<keyword evidence="2" id="KW-0813">Transport</keyword>
<evidence type="ECO:0000313" key="6">
    <source>
        <dbReference type="EMBL" id="GEM89986.1"/>
    </source>
</evidence>
<dbReference type="PANTHER" id="PTHR43335:SF2">
    <property type="entry name" value="ABC TRANSPORTER, ATP-BINDING PROTEIN"/>
    <property type="match status" value="1"/>
</dbReference>
<dbReference type="SMART" id="SM00382">
    <property type="entry name" value="AAA"/>
    <property type="match status" value="1"/>
</dbReference>
<evidence type="ECO:0000256" key="4">
    <source>
        <dbReference type="ARBA" id="ARBA00022840"/>
    </source>
</evidence>
<dbReference type="Pfam" id="PF00005">
    <property type="entry name" value="ABC_tran"/>
    <property type="match status" value="1"/>
</dbReference>
<dbReference type="InterPro" id="IPR027417">
    <property type="entry name" value="P-loop_NTPase"/>
</dbReference>
<reference evidence="6 7" key="1">
    <citation type="submission" date="2019-07" db="EMBL/GenBank/DDBJ databases">
        <title>Whole genome shotgun sequence of Oceanithermus desulfurans NBRC 100063.</title>
        <authorList>
            <person name="Hosoyama A."/>
            <person name="Uohara A."/>
            <person name="Ohji S."/>
            <person name="Ichikawa N."/>
        </authorList>
    </citation>
    <scope>NUCLEOTIDE SEQUENCE [LARGE SCALE GENOMIC DNA]</scope>
    <source>
        <strain evidence="6 7">NBRC 100063</strain>
    </source>
</reference>
<evidence type="ECO:0000256" key="2">
    <source>
        <dbReference type="ARBA" id="ARBA00022448"/>
    </source>
</evidence>
<evidence type="ECO:0000256" key="3">
    <source>
        <dbReference type="ARBA" id="ARBA00022741"/>
    </source>
</evidence>
<dbReference type="OrthoDB" id="9775135at2"/>
<dbReference type="Proteomes" id="UP000321827">
    <property type="component" value="Unassembled WGS sequence"/>
</dbReference>
<dbReference type="AlphaFoldDB" id="A0A511RMF7"/>
<gene>
    <name evidence="6" type="ORF">ODE01S_14200</name>
</gene>
<proteinExistence type="inferred from homology"/>
<dbReference type="PANTHER" id="PTHR43335">
    <property type="entry name" value="ABC TRANSPORTER, ATP-BINDING PROTEIN"/>
    <property type="match status" value="1"/>
</dbReference>